<reference evidence="1" key="1">
    <citation type="submission" date="2022-04" db="EMBL/GenBank/DDBJ databases">
        <title>A functionally conserved STORR gene fusion in Papaver species that diverged 16.8 million years ago.</title>
        <authorList>
            <person name="Catania T."/>
        </authorList>
    </citation>
    <scope>NUCLEOTIDE SEQUENCE</scope>
    <source>
        <strain evidence="1">S-188037</strain>
    </source>
</reference>
<proteinExistence type="predicted"/>
<dbReference type="Proteomes" id="UP001202328">
    <property type="component" value="Unassembled WGS sequence"/>
</dbReference>
<dbReference type="AlphaFoldDB" id="A0AAD4SQR2"/>
<evidence type="ECO:0000313" key="2">
    <source>
        <dbReference type="Proteomes" id="UP001202328"/>
    </source>
</evidence>
<feature type="non-terminal residue" evidence="1">
    <location>
        <position position="61"/>
    </location>
</feature>
<organism evidence="1 2">
    <name type="scientific">Papaver atlanticum</name>
    <dbReference type="NCBI Taxonomy" id="357466"/>
    <lineage>
        <taxon>Eukaryota</taxon>
        <taxon>Viridiplantae</taxon>
        <taxon>Streptophyta</taxon>
        <taxon>Embryophyta</taxon>
        <taxon>Tracheophyta</taxon>
        <taxon>Spermatophyta</taxon>
        <taxon>Magnoliopsida</taxon>
        <taxon>Ranunculales</taxon>
        <taxon>Papaveraceae</taxon>
        <taxon>Papaveroideae</taxon>
        <taxon>Papaver</taxon>
    </lineage>
</organism>
<accession>A0AAD4SQR2</accession>
<comment type="caution">
    <text evidence="1">The sequence shown here is derived from an EMBL/GenBank/DDBJ whole genome shotgun (WGS) entry which is preliminary data.</text>
</comment>
<keyword evidence="2" id="KW-1185">Reference proteome</keyword>
<gene>
    <name evidence="1" type="ORF">MKW98_014396</name>
</gene>
<name>A0AAD4SQR2_9MAGN</name>
<dbReference type="EMBL" id="JAJJMB010009041">
    <property type="protein sequence ID" value="KAI3916935.1"/>
    <property type="molecule type" value="Genomic_DNA"/>
</dbReference>
<protein>
    <submittedName>
        <fullName evidence="1">Uncharacterized protein</fullName>
    </submittedName>
</protein>
<evidence type="ECO:0000313" key="1">
    <source>
        <dbReference type="EMBL" id="KAI3916935.1"/>
    </source>
</evidence>
<sequence length="61" mass="7100">SRFHPDTFLDPSLLLSSILPRKVSDSDREFWCCYLLAVEHGIGSSCIIRMAERESQSCYFW</sequence>